<reference evidence="1 2" key="1">
    <citation type="submission" date="2023-07" db="EMBL/GenBank/DDBJ databases">
        <title>Sorghum-associated microbial communities from plants grown in Nebraska, USA.</title>
        <authorList>
            <person name="Schachtman D."/>
        </authorList>
    </citation>
    <scope>NUCLEOTIDE SEQUENCE [LARGE SCALE GENOMIC DNA]</scope>
    <source>
        <strain evidence="1 2">3773</strain>
    </source>
</reference>
<name>A0ABU1TRL7_9FLAO</name>
<proteinExistence type="predicted"/>
<sequence>MTELGTITKEIISSQTIMEQVNAVKKLSTFYNQITADGKHFDITPDNEKYIAGGQALSTYHAAVCTDDYLRTCYFLKGVYRAIINLQSDFPSRKIKVLYAGCGPFATLLLPLLPLFEKNAVEAIILDINSSSIESVKKLISILNFDDYSLTMVETDATTYQKPTEWEIDLFISETMHYGLTAEPQVAITKNFIPQLLPHTIFIPQQIHIDLVYTSFSKEPFIKFNQNPLETTKMQSEPTRKYIDRLFSIGKGDAFLLNSDQITTKFYPVPQDLHSYPDLTLFTEVEIFEDLSLKTAESVLTNPYCLSSLFHLKAHKEFQLIYDFSATPKWAYSFK</sequence>
<evidence type="ECO:0008006" key="3">
    <source>
        <dbReference type="Google" id="ProtNLM"/>
    </source>
</evidence>
<protein>
    <recommendedName>
        <fullName evidence="3">Phytanoyl-CoA dioxygenase</fullName>
    </recommendedName>
</protein>
<keyword evidence="2" id="KW-1185">Reference proteome</keyword>
<gene>
    <name evidence="1" type="ORF">J2X31_002531</name>
</gene>
<dbReference type="Proteomes" id="UP001255185">
    <property type="component" value="Unassembled WGS sequence"/>
</dbReference>
<accession>A0ABU1TRL7</accession>
<dbReference type="RefSeq" id="WP_310027108.1">
    <property type="nucleotide sequence ID" value="NZ_JAVDVI010000011.1"/>
</dbReference>
<comment type="caution">
    <text evidence="1">The sequence shown here is derived from an EMBL/GenBank/DDBJ whole genome shotgun (WGS) entry which is preliminary data.</text>
</comment>
<organism evidence="1 2">
    <name type="scientific">Flavobacterium arsenatis</name>
    <dbReference type="NCBI Taxonomy" id="1484332"/>
    <lineage>
        <taxon>Bacteria</taxon>
        <taxon>Pseudomonadati</taxon>
        <taxon>Bacteroidota</taxon>
        <taxon>Flavobacteriia</taxon>
        <taxon>Flavobacteriales</taxon>
        <taxon>Flavobacteriaceae</taxon>
        <taxon>Flavobacterium</taxon>
    </lineage>
</organism>
<evidence type="ECO:0000313" key="2">
    <source>
        <dbReference type="Proteomes" id="UP001255185"/>
    </source>
</evidence>
<dbReference type="InterPro" id="IPR029063">
    <property type="entry name" value="SAM-dependent_MTases_sf"/>
</dbReference>
<dbReference type="Gene3D" id="3.40.50.150">
    <property type="entry name" value="Vaccinia Virus protein VP39"/>
    <property type="match status" value="1"/>
</dbReference>
<dbReference type="EMBL" id="JAVDVI010000011">
    <property type="protein sequence ID" value="MDR6968508.1"/>
    <property type="molecule type" value="Genomic_DNA"/>
</dbReference>
<evidence type="ECO:0000313" key="1">
    <source>
        <dbReference type="EMBL" id="MDR6968508.1"/>
    </source>
</evidence>
<dbReference type="SUPFAM" id="SSF53335">
    <property type="entry name" value="S-adenosyl-L-methionine-dependent methyltransferases"/>
    <property type="match status" value="1"/>
</dbReference>